<organism evidence="1 2">
    <name type="scientific">Trichonephila inaurata madagascariensis</name>
    <dbReference type="NCBI Taxonomy" id="2747483"/>
    <lineage>
        <taxon>Eukaryota</taxon>
        <taxon>Metazoa</taxon>
        <taxon>Ecdysozoa</taxon>
        <taxon>Arthropoda</taxon>
        <taxon>Chelicerata</taxon>
        <taxon>Arachnida</taxon>
        <taxon>Araneae</taxon>
        <taxon>Araneomorphae</taxon>
        <taxon>Entelegynae</taxon>
        <taxon>Araneoidea</taxon>
        <taxon>Nephilidae</taxon>
        <taxon>Trichonephila</taxon>
        <taxon>Trichonephila inaurata</taxon>
    </lineage>
</organism>
<keyword evidence="2" id="KW-1185">Reference proteome</keyword>
<reference evidence="1" key="1">
    <citation type="submission" date="2020-08" db="EMBL/GenBank/DDBJ databases">
        <title>Multicomponent nature underlies the extraordinary mechanical properties of spider dragline silk.</title>
        <authorList>
            <person name="Kono N."/>
            <person name="Nakamura H."/>
            <person name="Mori M."/>
            <person name="Yoshida Y."/>
            <person name="Ohtoshi R."/>
            <person name="Malay A.D."/>
            <person name="Moran D.A.P."/>
            <person name="Tomita M."/>
            <person name="Numata K."/>
            <person name="Arakawa K."/>
        </authorList>
    </citation>
    <scope>NUCLEOTIDE SEQUENCE</scope>
</reference>
<gene>
    <name evidence="1" type="ORF">TNIN_116271</name>
</gene>
<name>A0A8X6WQZ4_9ARAC</name>
<accession>A0A8X6WQZ4</accession>
<dbReference type="Proteomes" id="UP000886998">
    <property type="component" value="Unassembled WGS sequence"/>
</dbReference>
<sequence>MEISHIILSDAKDKLQDYQPIKMASTQGLELDAESYRVQLSSFEFSPPIKSDASKWLPHRATSLAFPRMSSVSD</sequence>
<protein>
    <submittedName>
        <fullName evidence="1">Uncharacterized protein</fullName>
    </submittedName>
</protein>
<proteinExistence type="predicted"/>
<dbReference type="EMBL" id="BMAV01001458">
    <property type="protein sequence ID" value="GFY39635.1"/>
    <property type="molecule type" value="Genomic_DNA"/>
</dbReference>
<evidence type="ECO:0000313" key="1">
    <source>
        <dbReference type="EMBL" id="GFY39635.1"/>
    </source>
</evidence>
<evidence type="ECO:0000313" key="2">
    <source>
        <dbReference type="Proteomes" id="UP000886998"/>
    </source>
</evidence>
<comment type="caution">
    <text evidence="1">The sequence shown here is derived from an EMBL/GenBank/DDBJ whole genome shotgun (WGS) entry which is preliminary data.</text>
</comment>
<dbReference type="AlphaFoldDB" id="A0A8X6WQZ4"/>